<name>A0AAW0EIN8_9TRYP</name>
<sequence length="220" mass="23287">MSAPRHVFPSLSVGVSNGATVDQARPGGRVGSAFADPFLFPDTRPTPQTGAAVHFADVGSSGGGGGVAETVSRAEYDRVVANERALAANVETLKALALHLAAQLRQANEEVRLLQQSNKPPGRPSPHFNLDTAAAQTGAVAGGGAPTLATSDTSWSVLADALDRKEAVVASLQQQLTENESHFRDTLESALKQKNTLIATLALQLDDARMHQRQRQRHNR</sequence>
<evidence type="ECO:0000256" key="1">
    <source>
        <dbReference type="SAM" id="Coils"/>
    </source>
</evidence>
<proteinExistence type="predicted"/>
<comment type="caution">
    <text evidence="2">The sequence shown here is derived from an EMBL/GenBank/DDBJ whole genome shotgun (WGS) entry which is preliminary data.</text>
</comment>
<feature type="coiled-coil region" evidence="1">
    <location>
        <begin position="90"/>
        <end position="117"/>
    </location>
</feature>
<reference evidence="2 3" key="1">
    <citation type="journal article" date="2021" name="MBio">
        <title>A New Model Trypanosomatid, Novymonas esmeraldas: Genomic Perception of Its 'Candidatus Pandoraea novymonadis' Endosymbiont.</title>
        <authorList>
            <person name="Zakharova A."/>
            <person name="Saura A."/>
            <person name="Butenko A."/>
            <person name="Podesvova L."/>
            <person name="Warmusova S."/>
            <person name="Kostygov A.Y."/>
            <person name="Nenarokova A."/>
            <person name="Lukes J."/>
            <person name="Opperdoes F.R."/>
            <person name="Yurchenko V."/>
        </authorList>
    </citation>
    <scope>NUCLEOTIDE SEQUENCE [LARGE SCALE GENOMIC DNA]</scope>
    <source>
        <strain evidence="2 3">E262AT.01</strain>
    </source>
</reference>
<dbReference type="EMBL" id="JAECZO010000030">
    <property type="protein sequence ID" value="KAK7194005.1"/>
    <property type="molecule type" value="Genomic_DNA"/>
</dbReference>
<keyword evidence="3" id="KW-1185">Reference proteome</keyword>
<dbReference type="AlphaFoldDB" id="A0AAW0EIN8"/>
<evidence type="ECO:0000313" key="3">
    <source>
        <dbReference type="Proteomes" id="UP001430356"/>
    </source>
</evidence>
<keyword evidence="1" id="KW-0175">Coiled coil</keyword>
<evidence type="ECO:0000313" key="2">
    <source>
        <dbReference type="EMBL" id="KAK7194005.1"/>
    </source>
</evidence>
<gene>
    <name evidence="2" type="ORF">NESM_000312800</name>
</gene>
<organism evidence="2 3">
    <name type="scientific">Novymonas esmeraldas</name>
    <dbReference type="NCBI Taxonomy" id="1808958"/>
    <lineage>
        <taxon>Eukaryota</taxon>
        <taxon>Discoba</taxon>
        <taxon>Euglenozoa</taxon>
        <taxon>Kinetoplastea</taxon>
        <taxon>Metakinetoplastina</taxon>
        <taxon>Trypanosomatida</taxon>
        <taxon>Trypanosomatidae</taxon>
        <taxon>Novymonas</taxon>
    </lineage>
</organism>
<accession>A0AAW0EIN8</accession>
<protein>
    <submittedName>
        <fullName evidence="2">Uncharacterized protein</fullName>
    </submittedName>
</protein>
<dbReference type="Proteomes" id="UP001430356">
    <property type="component" value="Unassembled WGS sequence"/>
</dbReference>